<reference evidence="2" key="1">
    <citation type="journal article" date="2025" name="Foods">
        <title>Unveiling the Microbial Signatures of Arabica Coffee Cherries: Insights into Ripeness Specific Diversity, Functional Traits, and Implications for Quality and Safety.</title>
        <authorList>
            <consortium name="RefSeq"/>
            <person name="Tenea G.N."/>
            <person name="Cifuentes V."/>
            <person name="Reyes P."/>
            <person name="Cevallos-Vallejos M."/>
        </authorList>
    </citation>
    <scope>NUCLEOTIDE SEQUENCE [LARGE SCALE GENOMIC DNA]</scope>
</reference>
<sequence>MGPFLSSFGFLYILLAVDYVFKWVEAKATRTNDSRVVAEFLKSDILVRFGMPRAVTNGQAEVLNREVKSILEKMVRPNRKDWRLKLEDALWTYRTAYKTPIGMFPYRLVFGKACHLPVKFEHKAFWAVNQYNFNLIEAGVQRKLQLQELKEIKNETYENATIYKEKSKIFHDQQVLRKSFVVGQKVLFGDPKFKDGKNFVVNGHRLKPYYEGFSIEEIKLIHLKDPIYLT</sequence>
<gene>
    <name evidence="3" type="primary">LOC113704737</name>
</gene>
<dbReference type="InterPro" id="IPR052160">
    <property type="entry name" value="Gypsy_RT_Integrase-like"/>
</dbReference>
<evidence type="ECO:0000313" key="3">
    <source>
        <dbReference type="RefSeq" id="XP_027082411.1"/>
    </source>
</evidence>
<protein>
    <recommendedName>
        <fullName evidence="4">Protein NYNRIN-like</fullName>
    </recommendedName>
</protein>
<dbReference type="PANTHER" id="PTHR47266">
    <property type="entry name" value="ENDONUCLEASE-RELATED"/>
    <property type="match status" value="1"/>
</dbReference>
<dbReference type="GeneID" id="113704737"/>
<evidence type="ECO:0008006" key="4">
    <source>
        <dbReference type="Google" id="ProtNLM"/>
    </source>
</evidence>
<dbReference type="InterPro" id="IPR036397">
    <property type="entry name" value="RNaseH_sf"/>
</dbReference>
<evidence type="ECO:0000313" key="2">
    <source>
        <dbReference type="Proteomes" id="UP001652660"/>
    </source>
</evidence>
<feature type="chain" id="PRO_5027981241" description="Protein NYNRIN-like" evidence="1">
    <location>
        <begin position="27"/>
        <end position="230"/>
    </location>
</feature>
<dbReference type="Gene3D" id="3.30.420.10">
    <property type="entry name" value="Ribonuclease H-like superfamily/Ribonuclease H"/>
    <property type="match status" value="2"/>
</dbReference>
<keyword evidence="1" id="KW-0732">Signal</keyword>
<reference evidence="3" key="2">
    <citation type="submission" date="2025-08" db="UniProtKB">
        <authorList>
            <consortium name="RefSeq"/>
        </authorList>
    </citation>
    <scope>IDENTIFICATION</scope>
    <source>
        <tissue evidence="3">Leaves</tissue>
    </source>
</reference>
<dbReference type="InterPro" id="IPR012337">
    <property type="entry name" value="RNaseH-like_sf"/>
</dbReference>
<accession>A0A6P6TXE1</accession>
<feature type="signal peptide" evidence="1">
    <location>
        <begin position="1"/>
        <end position="26"/>
    </location>
</feature>
<organism evidence="2 3">
    <name type="scientific">Coffea arabica</name>
    <name type="common">Arabian coffee</name>
    <dbReference type="NCBI Taxonomy" id="13443"/>
    <lineage>
        <taxon>Eukaryota</taxon>
        <taxon>Viridiplantae</taxon>
        <taxon>Streptophyta</taxon>
        <taxon>Embryophyta</taxon>
        <taxon>Tracheophyta</taxon>
        <taxon>Spermatophyta</taxon>
        <taxon>Magnoliopsida</taxon>
        <taxon>eudicotyledons</taxon>
        <taxon>Gunneridae</taxon>
        <taxon>Pentapetalae</taxon>
        <taxon>asterids</taxon>
        <taxon>lamiids</taxon>
        <taxon>Gentianales</taxon>
        <taxon>Rubiaceae</taxon>
        <taxon>Ixoroideae</taxon>
        <taxon>Gardenieae complex</taxon>
        <taxon>Bertiereae - Coffeeae clade</taxon>
        <taxon>Coffeeae</taxon>
        <taxon>Coffea</taxon>
    </lineage>
</organism>
<keyword evidence="2" id="KW-1185">Reference proteome</keyword>
<dbReference type="AlphaFoldDB" id="A0A6P6TXE1"/>
<dbReference type="GO" id="GO:0003676">
    <property type="term" value="F:nucleic acid binding"/>
    <property type="evidence" value="ECO:0007669"/>
    <property type="project" value="InterPro"/>
</dbReference>
<dbReference type="RefSeq" id="XP_027082411.1">
    <property type="nucleotide sequence ID" value="XM_027226610.1"/>
</dbReference>
<dbReference type="SUPFAM" id="SSF53098">
    <property type="entry name" value="Ribonuclease H-like"/>
    <property type="match status" value="1"/>
</dbReference>
<proteinExistence type="predicted"/>
<dbReference type="OrthoDB" id="1700743at2759"/>
<name>A0A6P6TXE1_COFAR</name>
<evidence type="ECO:0000256" key="1">
    <source>
        <dbReference type="SAM" id="SignalP"/>
    </source>
</evidence>
<dbReference type="Proteomes" id="UP001652660">
    <property type="component" value="Chromosome 8e"/>
</dbReference>